<proteinExistence type="inferred from homology"/>
<keyword evidence="9" id="KW-0645">Protease</keyword>
<dbReference type="GO" id="GO:0006465">
    <property type="term" value="P:signal peptide processing"/>
    <property type="evidence" value="ECO:0007669"/>
    <property type="project" value="TreeGrafter"/>
</dbReference>
<organism evidence="9 10">
    <name type="scientific">Phialocephala subalpina</name>
    <dbReference type="NCBI Taxonomy" id="576137"/>
    <lineage>
        <taxon>Eukaryota</taxon>
        <taxon>Fungi</taxon>
        <taxon>Dikarya</taxon>
        <taxon>Ascomycota</taxon>
        <taxon>Pezizomycotina</taxon>
        <taxon>Leotiomycetes</taxon>
        <taxon>Helotiales</taxon>
        <taxon>Mollisiaceae</taxon>
        <taxon>Phialocephala</taxon>
        <taxon>Phialocephala fortinii species complex</taxon>
    </lineage>
</organism>
<dbReference type="InterPro" id="IPR022764">
    <property type="entry name" value="Peptidase_S54_rhomboid_dom"/>
</dbReference>
<dbReference type="EMBL" id="FJOG01000017">
    <property type="protein sequence ID" value="CZR60821.1"/>
    <property type="molecule type" value="Genomic_DNA"/>
</dbReference>
<feature type="domain" description="Peptidase S54 rhomboid" evidence="8">
    <location>
        <begin position="391"/>
        <end position="537"/>
    </location>
</feature>
<feature type="transmembrane region" description="Helical" evidence="7">
    <location>
        <begin position="455"/>
        <end position="473"/>
    </location>
</feature>
<gene>
    <name evidence="9" type="ORF">PAC_10717</name>
</gene>
<dbReference type="SUPFAM" id="SSF144091">
    <property type="entry name" value="Rhomboid-like"/>
    <property type="match status" value="1"/>
</dbReference>
<keyword evidence="3 7" id="KW-0812">Transmembrane</keyword>
<feature type="transmembrane region" description="Helical" evidence="7">
    <location>
        <begin position="311"/>
        <end position="333"/>
    </location>
</feature>
<dbReference type="GO" id="GO:0016020">
    <property type="term" value="C:membrane"/>
    <property type="evidence" value="ECO:0007669"/>
    <property type="project" value="UniProtKB-SubCell"/>
</dbReference>
<feature type="transmembrane region" description="Helical" evidence="7">
    <location>
        <begin position="387"/>
        <end position="415"/>
    </location>
</feature>
<accession>A0A1L7X730</accession>
<evidence type="ECO:0000256" key="1">
    <source>
        <dbReference type="ARBA" id="ARBA00004141"/>
    </source>
</evidence>
<evidence type="ECO:0000313" key="10">
    <source>
        <dbReference type="Proteomes" id="UP000184330"/>
    </source>
</evidence>
<dbReference type="InterPro" id="IPR035952">
    <property type="entry name" value="Rhomboid-like_sf"/>
</dbReference>
<feature type="transmembrane region" description="Helical" evidence="7">
    <location>
        <begin position="489"/>
        <end position="507"/>
    </location>
</feature>
<feature type="transmembrane region" description="Helical" evidence="7">
    <location>
        <begin position="345"/>
        <end position="366"/>
    </location>
</feature>
<feature type="transmembrane region" description="Helical" evidence="7">
    <location>
        <begin position="427"/>
        <end position="448"/>
    </location>
</feature>
<dbReference type="PANTHER" id="PTHR43731:SF14">
    <property type="entry name" value="PRESENILIN-ASSOCIATED RHOMBOID-LIKE PROTEIN, MITOCHONDRIAL"/>
    <property type="match status" value="1"/>
</dbReference>
<keyword evidence="6 7" id="KW-0472">Membrane</keyword>
<evidence type="ECO:0000256" key="5">
    <source>
        <dbReference type="ARBA" id="ARBA00022989"/>
    </source>
</evidence>
<evidence type="ECO:0000256" key="7">
    <source>
        <dbReference type="SAM" id="Phobius"/>
    </source>
</evidence>
<comment type="similarity">
    <text evidence="2">Belongs to the peptidase S54 family.</text>
</comment>
<evidence type="ECO:0000256" key="6">
    <source>
        <dbReference type="ARBA" id="ARBA00023136"/>
    </source>
</evidence>
<dbReference type="Gene3D" id="1.20.1540.10">
    <property type="entry name" value="Rhomboid-like"/>
    <property type="match status" value="1"/>
</dbReference>
<evidence type="ECO:0000313" key="9">
    <source>
        <dbReference type="EMBL" id="CZR60821.1"/>
    </source>
</evidence>
<reference evidence="9 10" key="1">
    <citation type="submission" date="2016-03" db="EMBL/GenBank/DDBJ databases">
        <authorList>
            <person name="Ploux O."/>
        </authorList>
    </citation>
    <scope>NUCLEOTIDE SEQUENCE [LARGE SCALE GENOMIC DNA]</scope>
    <source>
        <strain evidence="9 10">UAMH 11012</strain>
    </source>
</reference>
<dbReference type="GO" id="GO:0004252">
    <property type="term" value="F:serine-type endopeptidase activity"/>
    <property type="evidence" value="ECO:0007669"/>
    <property type="project" value="InterPro"/>
</dbReference>
<dbReference type="Proteomes" id="UP000184330">
    <property type="component" value="Unassembled WGS sequence"/>
</dbReference>
<evidence type="ECO:0000256" key="2">
    <source>
        <dbReference type="ARBA" id="ARBA00009045"/>
    </source>
</evidence>
<name>A0A1L7X730_9HELO</name>
<comment type="subcellular location">
    <subcellularLocation>
        <location evidence="1">Membrane</location>
        <topology evidence="1">Multi-pass membrane protein</topology>
    </subcellularLocation>
</comment>
<dbReference type="OrthoDB" id="10260614at2759"/>
<evidence type="ECO:0000259" key="8">
    <source>
        <dbReference type="Pfam" id="PF01694"/>
    </source>
</evidence>
<dbReference type="InterPro" id="IPR050925">
    <property type="entry name" value="Rhomboid_protease_S54"/>
</dbReference>
<dbReference type="Pfam" id="PF01694">
    <property type="entry name" value="Rhomboid"/>
    <property type="match status" value="1"/>
</dbReference>
<evidence type="ECO:0000256" key="4">
    <source>
        <dbReference type="ARBA" id="ARBA00022801"/>
    </source>
</evidence>
<dbReference type="PANTHER" id="PTHR43731">
    <property type="entry name" value="RHOMBOID PROTEASE"/>
    <property type="match status" value="1"/>
</dbReference>
<dbReference type="STRING" id="576137.A0A1L7X730"/>
<dbReference type="AlphaFoldDB" id="A0A1L7X730"/>
<keyword evidence="10" id="KW-1185">Reference proteome</keyword>
<evidence type="ECO:0000256" key="3">
    <source>
        <dbReference type="ARBA" id="ARBA00022692"/>
    </source>
</evidence>
<keyword evidence="4" id="KW-0378">Hydrolase</keyword>
<protein>
    <submittedName>
        <fullName evidence="9">Related to mitochondrial rhomboid protease</fullName>
    </submittedName>
</protein>
<keyword evidence="5 7" id="KW-1133">Transmembrane helix</keyword>
<sequence length="566" mass="63761">MNSLAPTAIRISCFNTRTIFRQCPKVDSLAARVARGIRPYSFSPSRQIRPRAVDRKPLSQSWQGLNLWNLPAGVRTFASQRIITRFEDLPADYRIEDGLPFREKPLTQPEAVAIFGKLLDANTANRLLRFIHGRRIAGTLEDPTLSNPYQQQTFEVGLKWLREHVPVDEIECAGLRAEQELAELEGNVQQDNLARGERMGLYKRSPKNITKEKKEVYRPNSKQRNDVYGKSGLDAIREANEKAFDKKEAEEQARLAKEQGIPQKTGTLEKLSARSQVELRRPGQNPRLKYYLERAKILPDKPPEMSKFQRLWPSALVVLAFVTGCIIFAQVYTPPKKDWRMWPDVPQSAATVIGIILANTIILGAWRVPMLFRVLNKYFITVPGYPFPLSLIGNVFSHQTLSHFAINMAVLWFVGTRLHEEVGRGNFLAIYLGCGALGSFASLTSWVLKNNFASSSLGASGALCGILAAYLLLNSSERVTFFGFPPDDWPSISAMTLLIFMIGLDIVSMRKAKQIVTVDHWAHLGGYFSGMGAAAALKMRASQREKVEMERRKNLGIIDRIREGRT</sequence>